<organism evidence="1 2">
    <name type="scientific">Asticcacaulis endophyticus</name>
    <dbReference type="NCBI Taxonomy" id="1395890"/>
    <lineage>
        <taxon>Bacteria</taxon>
        <taxon>Pseudomonadati</taxon>
        <taxon>Pseudomonadota</taxon>
        <taxon>Alphaproteobacteria</taxon>
        <taxon>Caulobacterales</taxon>
        <taxon>Caulobacteraceae</taxon>
        <taxon>Asticcacaulis</taxon>
    </lineage>
</organism>
<evidence type="ECO:0000313" key="2">
    <source>
        <dbReference type="Proteomes" id="UP000662572"/>
    </source>
</evidence>
<dbReference type="AlphaFoldDB" id="A0A918PZK6"/>
<sequence>MCRERPSHKYVDTIKGKILLIGRAYSAAIERKAGKDFNIDSLVEALIVSDIDQMISKLSEINRPSFDNAHEICRYHAVVTQIFKKFTNLDKRSLASKYLHFHAPKSVFIYDQIAVRALSKEVKSGKKSFNKLNFDYLDCDVSYANFFLRCIKFRDAKEQEIGQLITPRKLDGMLLNYSTGATPCHA</sequence>
<reference evidence="1" key="1">
    <citation type="journal article" date="2014" name="Int. J. Syst. Evol. Microbiol.">
        <title>Complete genome sequence of Corynebacterium casei LMG S-19264T (=DSM 44701T), isolated from a smear-ripened cheese.</title>
        <authorList>
            <consortium name="US DOE Joint Genome Institute (JGI-PGF)"/>
            <person name="Walter F."/>
            <person name="Albersmeier A."/>
            <person name="Kalinowski J."/>
            <person name="Ruckert C."/>
        </authorList>
    </citation>
    <scope>NUCLEOTIDE SEQUENCE</scope>
    <source>
        <strain evidence="1">KCTC 32296</strain>
    </source>
</reference>
<dbReference type="EMBL" id="BMZB01000001">
    <property type="protein sequence ID" value="GGZ28840.1"/>
    <property type="molecule type" value="Genomic_DNA"/>
</dbReference>
<proteinExistence type="predicted"/>
<dbReference type="Proteomes" id="UP000662572">
    <property type="component" value="Unassembled WGS sequence"/>
</dbReference>
<evidence type="ECO:0000313" key="1">
    <source>
        <dbReference type="EMBL" id="GGZ28840.1"/>
    </source>
</evidence>
<name>A0A918PZK6_9CAUL</name>
<accession>A0A918PZK6</accession>
<keyword evidence="2" id="KW-1185">Reference proteome</keyword>
<reference evidence="1" key="2">
    <citation type="submission" date="2020-09" db="EMBL/GenBank/DDBJ databases">
        <authorList>
            <person name="Sun Q."/>
            <person name="Kim S."/>
        </authorList>
    </citation>
    <scope>NUCLEOTIDE SEQUENCE</scope>
    <source>
        <strain evidence="1">KCTC 32296</strain>
    </source>
</reference>
<protein>
    <submittedName>
        <fullName evidence="1">Uncharacterized protein</fullName>
    </submittedName>
</protein>
<comment type="caution">
    <text evidence="1">The sequence shown here is derived from an EMBL/GenBank/DDBJ whole genome shotgun (WGS) entry which is preliminary data.</text>
</comment>
<gene>
    <name evidence="1" type="ORF">GCM10011273_13410</name>
</gene>